<reference evidence="4" key="1">
    <citation type="journal article" date="2017" name="Gigascience">
        <title>The genome draft of coconut (Cocos nucifera).</title>
        <authorList>
            <person name="Xiao Y."/>
            <person name="Xu P."/>
            <person name="Fan H."/>
            <person name="Baudouin L."/>
            <person name="Xia W."/>
            <person name="Bocs S."/>
            <person name="Xu J."/>
            <person name="Li Q."/>
            <person name="Guo A."/>
            <person name="Zhou L."/>
            <person name="Li J."/>
            <person name="Wu Y."/>
            <person name="Ma Z."/>
            <person name="Armero A."/>
            <person name="Issali A.E."/>
            <person name="Liu N."/>
            <person name="Peng M."/>
            <person name="Yang Y."/>
        </authorList>
    </citation>
    <scope>NUCLEOTIDE SEQUENCE</scope>
    <source>
        <tissue evidence="4">Spear leaf of Hainan Tall coconut</tissue>
    </source>
</reference>
<dbReference type="PANTHER" id="PTHR35490:SF2">
    <property type="entry name" value="BACTERIOPHAGE N4 ADSORPTION B PROTEIN"/>
    <property type="match status" value="1"/>
</dbReference>
<keyword evidence="3" id="KW-0472">Membrane</keyword>
<reference evidence="4" key="2">
    <citation type="submission" date="2019-07" db="EMBL/GenBank/DDBJ databases">
        <authorList>
            <person name="Yang Y."/>
            <person name="Bocs S."/>
            <person name="Baudouin L."/>
        </authorList>
    </citation>
    <scope>NUCLEOTIDE SEQUENCE</scope>
    <source>
        <tissue evidence="4">Spear leaf of Hainan Tall coconut</tissue>
    </source>
</reference>
<organism evidence="4 5">
    <name type="scientific">Cocos nucifera</name>
    <name type="common">Coconut palm</name>
    <dbReference type="NCBI Taxonomy" id="13894"/>
    <lineage>
        <taxon>Eukaryota</taxon>
        <taxon>Viridiplantae</taxon>
        <taxon>Streptophyta</taxon>
        <taxon>Embryophyta</taxon>
        <taxon>Tracheophyta</taxon>
        <taxon>Spermatophyta</taxon>
        <taxon>Magnoliopsida</taxon>
        <taxon>Liliopsida</taxon>
        <taxon>Arecaceae</taxon>
        <taxon>Arecoideae</taxon>
        <taxon>Cocoseae</taxon>
        <taxon>Attaleinae</taxon>
        <taxon>Cocos</taxon>
    </lineage>
</organism>
<evidence type="ECO:0000256" key="2">
    <source>
        <dbReference type="SAM" id="MobiDB-lite"/>
    </source>
</evidence>
<accession>A0A8K0I975</accession>
<dbReference type="AlphaFoldDB" id="A0A8K0I975"/>
<feature type="transmembrane region" description="Helical" evidence="3">
    <location>
        <begin position="383"/>
        <end position="404"/>
    </location>
</feature>
<gene>
    <name evidence="4" type="ORF">COCNU_05G010410</name>
</gene>
<protein>
    <submittedName>
        <fullName evidence="4">Uncharacterized protein</fullName>
    </submittedName>
</protein>
<evidence type="ECO:0000256" key="1">
    <source>
        <dbReference type="SAM" id="Coils"/>
    </source>
</evidence>
<keyword evidence="3" id="KW-0812">Transmembrane</keyword>
<evidence type="ECO:0000313" key="4">
    <source>
        <dbReference type="EMBL" id="KAG1342812.1"/>
    </source>
</evidence>
<dbReference type="OrthoDB" id="1923043at2759"/>
<dbReference type="PANTHER" id="PTHR35490">
    <property type="entry name" value="BACTERIOPHAGE N4 ADSORPTION B PROTEIN"/>
    <property type="match status" value="1"/>
</dbReference>
<dbReference type="Proteomes" id="UP000797356">
    <property type="component" value="Chromosome 5"/>
</dbReference>
<feature type="coiled-coil region" evidence="1">
    <location>
        <begin position="247"/>
        <end position="274"/>
    </location>
</feature>
<comment type="caution">
    <text evidence="4">The sequence shown here is derived from an EMBL/GenBank/DDBJ whole genome shotgun (WGS) entry which is preliminary data.</text>
</comment>
<dbReference type="EMBL" id="CM017876">
    <property type="protein sequence ID" value="KAG1342812.1"/>
    <property type="molecule type" value="Genomic_DNA"/>
</dbReference>
<evidence type="ECO:0000256" key="3">
    <source>
        <dbReference type="SAM" id="Phobius"/>
    </source>
</evidence>
<feature type="region of interest" description="Disordered" evidence="2">
    <location>
        <begin position="14"/>
        <end position="162"/>
    </location>
</feature>
<keyword evidence="3" id="KW-1133">Transmembrane helix</keyword>
<proteinExistence type="predicted"/>
<name>A0A8K0I975_COCNU</name>
<keyword evidence="5" id="KW-1185">Reference proteome</keyword>
<evidence type="ECO:0000313" key="5">
    <source>
        <dbReference type="Proteomes" id="UP000797356"/>
    </source>
</evidence>
<keyword evidence="1" id="KW-0175">Coiled coil</keyword>
<sequence length="422" mass="46789">MPTFTAIALDRLLEPGASRNPTMKPPLAPVKVEKVPPSPSGKKGIPRPNVSPALYATPETTPLPDSPSSFPPSPYIINHKRRGPRLLKSFSQNDVAGSQPAPPPEVVKKIEMANGKGVEETASGFLDEKLEEEQKDVDGNGSRGESVSIELHQGKLQDAGFSDGSIASKEVATPVAVDPEKDGENEDFFDLQDSLSTTSNTELDERWKPSTPLGEYFDAFEEISSEGASQSSCVNVEDELHEMRLNLLLEIEKRKQAEEALKNLQNQWEMLSHQLSLVGLSLPDPPSMTEEKDEQSCVDPAEELCQQIVIARFVAAGLGRGCSRAEVEQELEPQIEAKNFEIARLWDRLRYYEAANREMSQRNQEAVEMARQQRHRRKKRQKWIWGSIGLAVTLGAAAIAWSYFPVSRPSPPEGNTMDSHEH</sequence>